<feature type="region of interest" description="Disordered" evidence="3">
    <location>
        <begin position="584"/>
        <end position="604"/>
    </location>
</feature>
<dbReference type="PANTHER" id="PTHR15502:SF7">
    <property type="entry name" value="CALCINEURIN-BINDING PROTEIN CABIN-1"/>
    <property type="match status" value="1"/>
</dbReference>
<feature type="compositionally biased region" description="Basic and acidic residues" evidence="3">
    <location>
        <begin position="445"/>
        <end position="490"/>
    </location>
</feature>
<dbReference type="Proteomes" id="UP000279307">
    <property type="component" value="Chromosome 11"/>
</dbReference>
<evidence type="ECO:0000313" key="4">
    <source>
        <dbReference type="EMBL" id="RLU16991.1"/>
    </source>
</evidence>
<evidence type="ECO:0000313" key="5">
    <source>
        <dbReference type="Proteomes" id="UP000279307"/>
    </source>
</evidence>
<dbReference type="InterPro" id="IPR033053">
    <property type="entry name" value="Hir3/CABIN1"/>
</dbReference>
<keyword evidence="2" id="KW-0539">Nucleus</keyword>
<dbReference type="InterPro" id="IPR011990">
    <property type="entry name" value="TPR-like_helical_dom_sf"/>
</dbReference>
<gene>
    <name evidence="4" type="ORF">DMN91_011060</name>
</gene>
<dbReference type="GO" id="GO:0031491">
    <property type="term" value="F:nucleosome binding"/>
    <property type="evidence" value="ECO:0007669"/>
    <property type="project" value="TreeGrafter"/>
</dbReference>
<dbReference type="GO" id="GO:0006325">
    <property type="term" value="P:chromatin organization"/>
    <property type="evidence" value="ECO:0007669"/>
    <property type="project" value="InterPro"/>
</dbReference>
<protein>
    <recommendedName>
        <fullName evidence="6">Calcineurin-binding protein cabin-1</fullName>
    </recommendedName>
</protein>
<dbReference type="PANTHER" id="PTHR15502">
    <property type="entry name" value="CALCINEURIN-BINDING PROTEIN CABIN 1-RELATED"/>
    <property type="match status" value="1"/>
</dbReference>
<dbReference type="SUPFAM" id="SSF48452">
    <property type="entry name" value="TPR-like"/>
    <property type="match status" value="2"/>
</dbReference>
<dbReference type="SMART" id="SM00028">
    <property type="entry name" value="TPR"/>
    <property type="match status" value="5"/>
</dbReference>
<feature type="region of interest" description="Disordered" evidence="3">
    <location>
        <begin position="2136"/>
        <end position="2165"/>
    </location>
</feature>
<feature type="region of interest" description="Disordered" evidence="3">
    <location>
        <begin position="2017"/>
        <end position="2079"/>
    </location>
</feature>
<feature type="region of interest" description="Disordered" evidence="3">
    <location>
        <begin position="973"/>
        <end position="995"/>
    </location>
</feature>
<evidence type="ECO:0000256" key="3">
    <source>
        <dbReference type="SAM" id="MobiDB-lite"/>
    </source>
</evidence>
<feature type="compositionally biased region" description="Basic and acidic residues" evidence="3">
    <location>
        <begin position="405"/>
        <end position="432"/>
    </location>
</feature>
<reference evidence="4 5" key="1">
    <citation type="journal article" date="2018" name="Genome Res.">
        <title>The genomic architecture and molecular evolution of ant odorant receptors.</title>
        <authorList>
            <person name="McKenzie S.K."/>
            <person name="Kronauer D.J.C."/>
        </authorList>
    </citation>
    <scope>NUCLEOTIDE SEQUENCE [LARGE SCALE GENOMIC DNA]</scope>
    <source>
        <strain evidence="4">Clonal line C1</strain>
    </source>
</reference>
<dbReference type="GO" id="GO:0005634">
    <property type="term" value="C:nucleus"/>
    <property type="evidence" value="ECO:0007669"/>
    <property type="project" value="UniProtKB-SubCell"/>
</dbReference>
<feature type="compositionally biased region" description="Polar residues" evidence="3">
    <location>
        <begin position="2068"/>
        <end position="2078"/>
    </location>
</feature>
<evidence type="ECO:0000256" key="2">
    <source>
        <dbReference type="ARBA" id="ARBA00023242"/>
    </source>
</evidence>
<feature type="compositionally biased region" description="Polar residues" evidence="3">
    <location>
        <begin position="2152"/>
        <end position="2165"/>
    </location>
</feature>
<accession>A0A3L8D9K2</accession>
<feature type="region of interest" description="Disordered" evidence="3">
    <location>
        <begin position="1832"/>
        <end position="1867"/>
    </location>
</feature>
<evidence type="ECO:0000256" key="1">
    <source>
        <dbReference type="ARBA" id="ARBA00004123"/>
    </source>
</evidence>
<dbReference type="InterPro" id="IPR019734">
    <property type="entry name" value="TPR_rpt"/>
</dbReference>
<feature type="compositionally biased region" description="Acidic residues" evidence="3">
    <location>
        <begin position="10"/>
        <end position="20"/>
    </location>
</feature>
<feature type="region of interest" description="Disordered" evidence="3">
    <location>
        <begin position="2205"/>
        <end position="2226"/>
    </location>
</feature>
<name>A0A3L8D9K2_OOCBI</name>
<organism evidence="4 5">
    <name type="scientific">Ooceraea biroi</name>
    <name type="common">Clonal raider ant</name>
    <name type="synonym">Cerapachys biroi</name>
    <dbReference type="NCBI Taxonomy" id="2015173"/>
    <lineage>
        <taxon>Eukaryota</taxon>
        <taxon>Metazoa</taxon>
        <taxon>Ecdysozoa</taxon>
        <taxon>Arthropoda</taxon>
        <taxon>Hexapoda</taxon>
        <taxon>Insecta</taxon>
        <taxon>Pterygota</taxon>
        <taxon>Neoptera</taxon>
        <taxon>Endopterygota</taxon>
        <taxon>Hymenoptera</taxon>
        <taxon>Apocrita</taxon>
        <taxon>Aculeata</taxon>
        <taxon>Formicoidea</taxon>
        <taxon>Formicidae</taxon>
        <taxon>Dorylinae</taxon>
        <taxon>Ooceraea</taxon>
    </lineage>
</organism>
<feature type="compositionally biased region" description="Polar residues" evidence="3">
    <location>
        <begin position="2048"/>
        <end position="2060"/>
    </location>
</feature>
<feature type="region of interest" description="Disordered" evidence="3">
    <location>
        <begin position="1"/>
        <end position="24"/>
    </location>
</feature>
<sequence>MIKISALNEESSEESEEEDVPTITKEAQEQIALTEYNKALEFLKENKREEALVIFKDLLETELLDEVEKPEVPDGRSRPMLSLKYSCFKNIGAIQAACENYEDAVENYWEAANLDDSDVTLWYRIGTLAMKISNLELACSSFKQGLKCNSNHWPCLDNLITALYAVPDYMNCLLYISIALEKDPNYVKGLAFRDRIFKDIPCMEECYKLYNSDWQLDPPLYKEYDHMLGDKLLAEAKEVSAKWAEVCKAEFTPKPLPELALRMPLTNYTWLSLGESLLDMHRCITENDFNFVSRIVLSIRKPDDQTAAATNECEIEDNVMEIEQQNLQQDPVSNRVNDISKSVKIETEDCEMSDDNQAFNITSDIMMEVEMEDDKKSCSTDVQIIEDEDQLRMSDTDGVQCEEQTETKNVESEMHSEADTNADKLESDKVADDICSMDNGAPNEKSSDKESDKSSDKTSEKGAEKTSDATNKTDDKPHSEKSDGKEEGQKIKKRRRSALCFLQQWAWSCSSSMRRSARVRGTNRREAERDDVQLEETLRRLFPSTLLPDTIRLTKDDVTKNIDDSMDTMDMYQLFANQENNSNNMETLKSSESSKSPSPDTNQQQKYFGTEAETTDVDAFINQYSSKSNLMIIIAKFVEFLSTKWNQEWPKGISEIYIQAYIFMRQHIPHLSPFDDDVDDKVLKLDAEMTLLFGELHTDRWLDNKPDGKQTSPSPTLDKLGTGIPAEELGHIIFTSVRQDLLNEDNLYILLRILWLKANIFLCQGDVDIVIETLELLLSRLQEMENKSLNPCVMLPNCKINSQINVKLVKKRLTSIQRGQKLGEIQHLYDEKKYAELSYILQDTFKFAKQRHKLLVTNENIVDRECYVWAEACLNESWQNYLNSSDEAEQKKWTSSVVMTLDKLEVCTNEVSVFIVKYLPEPRLTRLVQNLVHIVCHQLDVPENAVEMPLETVLPWILLHYILQYEEDKERAKTESHYKNRSHSSHNSESDDEDDGIPPSIMILFTAHEFIGRHSWCCFNEAKLLFFTMNLIIPQLETPQYASIKNKLTKYLEQIFFCLYSHPNRVNKTRPKHLQDHGVPQMELTWEGAQLLFDFYKPKQLPNFQSPRILSVSMDTEMLFKRVIRLVPQESDPNQIVDEMTAYIIGAREKMPSVTKPLPHSISTIYYLLGDFYFKNNKWEHACRYYLLDLCLYPRGLNSWTGLAMATGSIAENWLNSYRPIGKDKFLNKAKLAQSSYQHAIELAPGHSVIWTEYGNFVYMVHSFCSRLLKQETDTLSMERFEILETRKEEMLQIADQCFESANRICQTIEEPSIQHDERWLYQYMLGKVAEKKNQDPPVFLEHYAKASELLYENNAQYPRRISHKSPQNLAIEALEVHYRIHASILKYLEQHEGKPLKKSLGQLFHWHLKNCSEGPFMKYQSKLNEEKKKEENVDTEKCTSKELDGAMDVDKNIMAICQRSNSIEEIEIVDKSSKASDVKCTEPGKAESRKRYPDELSYDNTKRIKLSNVSHLQLMQDVVALIDDLITKVCDMVSQKEKINDDVMIVSSDESNESRLQKKKLENKGIDKVKPQTKVEESKKASMNILTVDAERKTDNVQDLMDALMKQAMEISQETQQSSADDEDTRKFEGKWLQNEDLQSTGVWHIPVNEIDRPGSFASHMSKCVTLLMQVLKESNDSRMLMQLCIQLGKIPDSDKKYLRDSEREQLSRQALTLCQQSLRSRVQAMGSASMIDSVHLIRTDARTQVLLDVYETYQLVQKNFQGKESTIQTFATLLTDTYKMYIGNKNLEGNILEIAIKCCQRQIQANKIASISSSNSCHMQAQVASTISAPTPQVPVNSTSPQASQNRKPHKNVTTMGRPRGRPPNINKYLPHTLQQGGNMMNQFSKGNFASYLNTSGPNRSMMNPYFINPIADANMLSAILTSGLGSNMMDPISAMSYLNQMGSYQNIFRQYQSNFSLSNLTGGLSNSGTTMTGINSISTMSTSSSNVSASNNIGNLGALNNMTVKQLLNLSNSTASTSRPTPMYHQTANKTSSSTMSMTKDRPNISITPVTTSMSQQPHHKTKLSKQPNSQTESTLPVHIPKSLQISPTKPVLHSTPSTAAQVSLLKPSVIQQVKTSPPKQMNVPPQIRVSKSLTEPQPAHNPALSHSPLKTSGSSAANPTSIPQIAHTSIGAPVAMKQQQTLPMSLPSVSRSGTSLQHKLLSKKNSQRPYSHANVQSHSMRKAKATGKTAAIPVSMSGNFPTNLLNAIPSGNSGTMSQPPFIPPELSGISVSAVGPQSGTIKSAAASTKYHNYKKSISKPKPTATAATAAIDMPSSSLAASFPQSNSVEALSMLSQLQQHSHLEIIPQQKAPLKPNIDYSKSLSSSVNVMPQKVSETLRSSTATECMPMYDMSRNKPANIPSKKAQEKLANDSVEIITLDD</sequence>
<proteinExistence type="predicted"/>
<dbReference type="OrthoDB" id="77564at2759"/>
<dbReference type="EMBL" id="QOIP01000011">
    <property type="protein sequence ID" value="RLU16991.1"/>
    <property type="molecule type" value="Genomic_DNA"/>
</dbReference>
<evidence type="ECO:0008006" key="6">
    <source>
        <dbReference type="Google" id="ProtNLM"/>
    </source>
</evidence>
<comment type="caution">
    <text evidence="4">The sequence shown here is derived from an EMBL/GenBank/DDBJ whole genome shotgun (WGS) entry which is preliminary data.</text>
</comment>
<comment type="subcellular location">
    <subcellularLocation>
        <location evidence="1">Nucleus</location>
    </subcellularLocation>
</comment>
<feature type="compositionally biased region" description="Polar residues" evidence="3">
    <location>
        <begin position="2211"/>
        <end position="2222"/>
    </location>
</feature>
<feature type="compositionally biased region" description="Polar residues" evidence="3">
    <location>
        <begin position="1832"/>
        <end position="1848"/>
    </location>
</feature>
<feature type="compositionally biased region" description="Low complexity" evidence="3">
    <location>
        <begin position="590"/>
        <end position="599"/>
    </location>
</feature>
<feature type="region of interest" description="Disordered" evidence="3">
    <location>
        <begin position="386"/>
        <end position="491"/>
    </location>
</feature>
<dbReference type="Gene3D" id="1.25.40.10">
    <property type="entry name" value="Tetratricopeptide repeat domain"/>
    <property type="match status" value="2"/>
</dbReference>